<dbReference type="OrthoDB" id="9781621at2"/>
<dbReference type="RefSeq" id="WP_133363360.1">
    <property type="nucleotide sequence ID" value="NZ_CP037940.1"/>
</dbReference>
<dbReference type="SUPFAM" id="SSF51905">
    <property type="entry name" value="FAD/NAD(P)-binding domain"/>
    <property type="match status" value="2"/>
</dbReference>
<evidence type="ECO:0000256" key="3">
    <source>
        <dbReference type="ARBA" id="ARBA00022630"/>
    </source>
</evidence>
<dbReference type="KEGG" id="wei:EQG49_07310"/>
<evidence type="ECO:0000313" key="8">
    <source>
        <dbReference type="Proteomes" id="UP000292886"/>
    </source>
</evidence>
<keyword evidence="8" id="KW-1185">Reference proteome</keyword>
<protein>
    <submittedName>
        <fullName evidence="7">NAD(P)/FAD-dependent oxidoreductase</fullName>
    </submittedName>
</protein>
<accession>A0A4P6YUA6</accession>
<comment type="cofactor">
    <cofactor evidence="1">
        <name>FAD</name>
        <dbReference type="ChEBI" id="CHEBI:57692"/>
    </cofactor>
</comment>
<evidence type="ECO:0000313" key="7">
    <source>
        <dbReference type="EMBL" id="QBO36283.1"/>
    </source>
</evidence>
<keyword evidence="3" id="KW-0285">Flavoprotein</keyword>
<dbReference type="InterPro" id="IPR023753">
    <property type="entry name" value="FAD/NAD-binding_dom"/>
</dbReference>
<keyword evidence="4" id="KW-0274">FAD</keyword>
<evidence type="ECO:0000256" key="2">
    <source>
        <dbReference type="ARBA" id="ARBA00005272"/>
    </source>
</evidence>
<dbReference type="InterPro" id="IPR051169">
    <property type="entry name" value="NADH-Q_oxidoreductase"/>
</dbReference>
<evidence type="ECO:0000256" key="4">
    <source>
        <dbReference type="ARBA" id="ARBA00022827"/>
    </source>
</evidence>
<dbReference type="PRINTS" id="PR00368">
    <property type="entry name" value="FADPNR"/>
</dbReference>
<keyword evidence="5" id="KW-0560">Oxidoreductase</keyword>
<dbReference type="GO" id="GO:0019646">
    <property type="term" value="P:aerobic electron transport chain"/>
    <property type="evidence" value="ECO:0007669"/>
    <property type="project" value="TreeGrafter"/>
</dbReference>
<dbReference type="Pfam" id="PF07992">
    <property type="entry name" value="Pyr_redox_2"/>
    <property type="match status" value="1"/>
</dbReference>
<comment type="similarity">
    <text evidence="2">Belongs to the NADH dehydrogenase family.</text>
</comment>
<proteinExistence type="inferred from homology"/>
<sequence length="406" mass="43945">MAKTTIGILGAGYAGLLALKVLQHKAKKDVAITLVDRNDYHYEATDIHEVAAGGQGPEKIAYPIKDVVDDKVTTFIQGLVTKIDKETKTVEIEGHATMTFDYLIVALGFASETFGIPGAQEYALPMDDVETAKAVHEHIINKLVDYQTSKNPENLKFLVCGAGFTGIELLGAMCEQKSGYAETAGVTDDEIQIMCIDASSKLLPMFPDELTAYGVKKLTDQGAVIMTGKGIKEVRDGAVVYEDNSETHEMKELTAGTIIWTTGVSGSHVIKDSGYEARRNRVSVTPELQDPDDDHIYVVGDVSAVMDDESGRPWPTTAQISLVMGHTAAENIIADMAGETLEQFTYKTQGTVCSLGNTDAIGIVGKNSQVKGYPASVLKKVIMNKSLMETGGMKEVLHKGRFDLYH</sequence>
<evidence type="ECO:0000256" key="5">
    <source>
        <dbReference type="ARBA" id="ARBA00023002"/>
    </source>
</evidence>
<reference evidence="8" key="1">
    <citation type="submission" date="2019-03" db="EMBL/GenBank/DDBJ databases">
        <title>Weissella sp. 26KH-42 Genome sequencing.</title>
        <authorList>
            <person name="Heo J."/>
            <person name="Kim S.-J."/>
            <person name="Kim J.-S."/>
            <person name="Hong S.-B."/>
            <person name="Kwon S.-W."/>
        </authorList>
    </citation>
    <scope>NUCLEOTIDE SEQUENCE [LARGE SCALE GENOMIC DNA]</scope>
    <source>
        <strain evidence="8">26KH-42</strain>
    </source>
</reference>
<dbReference type="InterPro" id="IPR036188">
    <property type="entry name" value="FAD/NAD-bd_sf"/>
</dbReference>
<dbReference type="GO" id="GO:0003955">
    <property type="term" value="F:NAD(P)H dehydrogenase (quinone) activity"/>
    <property type="evidence" value="ECO:0007669"/>
    <property type="project" value="TreeGrafter"/>
</dbReference>
<dbReference type="Gene3D" id="3.50.50.100">
    <property type="match status" value="1"/>
</dbReference>
<evidence type="ECO:0000259" key="6">
    <source>
        <dbReference type="Pfam" id="PF07992"/>
    </source>
</evidence>
<gene>
    <name evidence="7" type="ORF">EQG49_07310</name>
</gene>
<dbReference type="Proteomes" id="UP000292886">
    <property type="component" value="Chromosome"/>
</dbReference>
<name>A0A4P6YUA6_9LACO</name>
<organism evidence="7 8">
    <name type="scientific">Periweissella cryptocerci</name>
    <dbReference type="NCBI Taxonomy" id="2506420"/>
    <lineage>
        <taxon>Bacteria</taxon>
        <taxon>Bacillati</taxon>
        <taxon>Bacillota</taxon>
        <taxon>Bacilli</taxon>
        <taxon>Lactobacillales</taxon>
        <taxon>Lactobacillaceae</taxon>
        <taxon>Periweissella</taxon>
    </lineage>
</organism>
<dbReference type="AlphaFoldDB" id="A0A4P6YUA6"/>
<dbReference type="PANTHER" id="PTHR42913">
    <property type="entry name" value="APOPTOSIS-INDUCING FACTOR 1"/>
    <property type="match status" value="1"/>
</dbReference>
<evidence type="ECO:0000256" key="1">
    <source>
        <dbReference type="ARBA" id="ARBA00001974"/>
    </source>
</evidence>
<feature type="domain" description="FAD/NAD(P)-binding" evidence="6">
    <location>
        <begin position="7"/>
        <end position="318"/>
    </location>
</feature>
<dbReference type="EMBL" id="CP037940">
    <property type="protein sequence ID" value="QBO36283.1"/>
    <property type="molecule type" value="Genomic_DNA"/>
</dbReference>
<dbReference type="PANTHER" id="PTHR42913:SF3">
    <property type="entry name" value="64 KDA MITOCHONDRIAL NADH DEHYDROGENASE (EUROFUNG)"/>
    <property type="match status" value="1"/>
</dbReference>